<reference evidence="2" key="2">
    <citation type="submission" date="2016-06" db="EMBL/GenBank/DDBJ databases">
        <title>The genome of a short-lived fish provides insights into sex chromosome evolution and the genetic control of aging.</title>
        <authorList>
            <person name="Reichwald K."/>
            <person name="Felder M."/>
            <person name="Petzold A."/>
            <person name="Koch P."/>
            <person name="Groth M."/>
            <person name="Platzer M."/>
        </authorList>
    </citation>
    <scope>NUCLEOTIDE SEQUENCE</scope>
    <source>
        <tissue evidence="2">Brain</tissue>
    </source>
</reference>
<feature type="compositionally biased region" description="Basic and acidic residues" evidence="1">
    <location>
        <begin position="65"/>
        <end position="85"/>
    </location>
</feature>
<sequence length="85" mass="9547">SPKLSHTQTRKLTHTLSSFGPDGAEKNRRLRLPVCSLKPGSELIYSRLVAGCHRRATGSSQASARHSEHWRDIPAFKTENSHQDR</sequence>
<dbReference type="EMBL" id="HADZ01008808">
    <property type="protein sequence ID" value="SBP72749.1"/>
    <property type="molecule type" value="Transcribed_RNA"/>
</dbReference>
<evidence type="ECO:0000313" key="2">
    <source>
        <dbReference type="EMBL" id="SBP72749.1"/>
    </source>
</evidence>
<protein>
    <submittedName>
        <fullName evidence="2">Uncharacterized protein</fullName>
    </submittedName>
</protein>
<reference evidence="2" key="1">
    <citation type="submission" date="2016-05" db="EMBL/GenBank/DDBJ databases">
        <authorList>
            <person name="Lavstsen T."/>
            <person name="Jespersen J.S."/>
        </authorList>
    </citation>
    <scope>NUCLEOTIDE SEQUENCE</scope>
    <source>
        <tissue evidence="2">Brain</tissue>
    </source>
</reference>
<feature type="non-terminal residue" evidence="2">
    <location>
        <position position="1"/>
    </location>
</feature>
<name>A0A1A8BZQ5_NOTKA</name>
<organism evidence="2">
    <name type="scientific">Nothobranchius kadleci</name>
    <name type="common">African annual killifish</name>
    <dbReference type="NCBI Taxonomy" id="1051664"/>
    <lineage>
        <taxon>Eukaryota</taxon>
        <taxon>Metazoa</taxon>
        <taxon>Chordata</taxon>
        <taxon>Craniata</taxon>
        <taxon>Vertebrata</taxon>
        <taxon>Euteleostomi</taxon>
        <taxon>Actinopterygii</taxon>
        <taxon>Neopterygii</taxon>
        <taxon>Teleostei</taxon>
        <taxon>Neoteleostei</taxon>
        <taxon>Acanthomorphata</taxon>
        <taxon>Ovalentaria</taxon>
        <taxon>Atherinomorphae</taxon>
        <taxon>Cyprinodontiformes</taxon>
        <taxon>Nothobranchiidae</taxon>
        <taxon>Nothobranchius</taxon>
    </lineage>
</organism>
<evidence type="ECO:0000256" key="1">
    <source>
        <dbReference type="SAM" id="MobiDB-lite"/>
    </source>
</evidence>
<proteinExistence type="predicted"/>
<gene>
    <name evidence="2" type="primary">Nfu_g_1_015883</name>
</gene>
<dbReference type="AlphaFoldDB" id="A0A1A8BZQ5"/>
<accession>A0A1A8BZQ5</accession>
<feature type="region of interest" description="Disordered" evidence="1">
    <location>
        <begin position="57"/>
        <end position="85"/>
    </location>
</feature>
<feature type="region of interest" description="Disordered" evidence="1">
    <location>
        <begin position="1"/>
        <end position="26"/>
    </location>
</feature>
<feature type="non-terminal residue" evidence="2">
    <location>
        <position position="85"/>
    </location>
</feature>